<sequence length="71" mass="7562">NEKQGLEASTLSSFAKHSCRQQKPLTEPGHRRLPETTEQPGDDGNLGAANTTLVELHDVGTSPPPASPTEE</sequence>
<dbReference type="AlphaFoldDB" id="A0A9P6KCI6"/>
<reference evidence="2" key="1">
    <citation type="journal article" date="2020" name="Fungal Divers.">
        <title>Resolving the Mortierellaceae phylogeny through synthesis of multi-gene phylogenetics and phylogenomics.</title>
        <authorList>
            <person name="Vandepol N."/>
            <person name="Liber J."/>
            <person name="Desiro A."/>
            <person name="Na H."/>
            <person name="Kennedy M."/>
            <person name="Barry K."/>
            <person name="Grigoriev I.V."/>
            <person name="Miller A.N."/>
            <person name="O'Donnell K."/>
            <person name="Stajich J.E."/>
            <person name="Bonito G."/>
        </authorList>
    </citation>
    <scope>NUCLEOTIDE SEQUENCE</scope>
    <source>
        <strain evidence="2">KOD1015</strain>
    </source>
</reference>
<organism evidence="2 3">
    <name type="scientific">Lunasporangiospora selenospora</name>
    <dbReference type="NCBI Taxonomy" id="979761"/>
    <lineage>
        <taxon>Eukaryota</taxon>
        <taxon>Fungi</taxon>
        <taxon>Fungi incertae sedis</taxon>
        <taxon>Mucoromycota</taxon>
        <taxon>Mortierellomycotina</taxon>
        <taxon>Mortierellomycetes</taxon>
        <taxon>Mortierellales</taxon>
        <taxon>Mortierellaceae</taxon>
        <taxon>Lunasporangiospora</taxon>
    </lineage>
</organism>
<name>A0A9P6KCI6_9FUNG</name>
<feature type="region of interest" description="Disordered" evidence="1">
    <location>
        <begin position="1"/>
        <end position="71"/>
    </location>
</feature>
<feature type="non-terminal residue" evidence="2">
    <location>
        <position position="1"/>
    </location>
</feature>
<dbReference type="EMBL" id="JAABOA010002439">
    <property type="protein sequence ID" value="KAF9579866.1"/>
    <property type="molecule type" value="Genomic_DNA"/>
</dbReference>
<comment type="caution">
    <text evidence="2">The sequence shown here is derived from an EMBL/GenBank/DDBJ whole genome shotgun (WGS) entry which is preliminary data.</text>
</comment>
<keyword evidence="3" id="KW-1185">Reference proteome</keyword>
<evidence type="ECO:0000313" key="3">
    <source>
        <dbReference type="Proteomes" id="UP000780801"/>
    </source>
</evidence>
<evidence type="ECO:0000256" key="1">
    <source>
        <dbReference type="SAM" id="MobiDB-lite"/>
    </source>
</evidence>
<accession>A0A9P6KCI6</accession>
<protein>
    <submittedName>
        <fullName evidence="2">Uncharacterized protein</fullName>
    </submittedName>
</protein>
<feature type="compositionally biased region" description="Pro residues" evidence="1">
    <location>
        <begin position="62"/>
        <end position="71"/>
    </location>
</feature>
<evidence type="ECO:0000313" key="2">
    <source>
        <dbReference type="EMBL" id="KAF9579866.1"/>
    </source>
</evidence>
<proteinExistence type="predicted"/>
<gene>
    <name evidence="2" type="ORF">BGW38_003699</name>
</gene>
<dbReference type="Proteomes" id="UP000780801">
    <property type="component" value="Unassembled WGS sequence"/>
</dbReference>